<name>A0ABQ1SBT0_9FLAO</name>
<dbReference type="RefSeq" id="WP_229731763.1">
    <property type="nucleotide sequence ID" value="NZ_BMGM01000001.1"/>
</dbReference>
<dbReference type="Proteomes" id="UP000599179">
    <property type="component" value="Unassembled WGS sequence"/>
</dbReference>
<sequence length="510" mass="57639">MNKTMFQFNENDQQQLKALNISQEKVNRYLEIFEEGIPFSEVCSAANINQGIEAFTDEKLHDFVEKYDAESQLKVVKFTPASGAATRMFKAMHQLMEKANSVEEFSNLLQKEKYAGLQKMANQLDELPFYDAIESGIENFESLNQTEQAYQAFQLMLAENGLGLDALPKGLIPFHDYNKTTVSAFEEHFYEAAAYASKEGKAHLHFTISEEHLTKFEAEFNDIKNRISKETQVEFEVSFSFQKKATDTLAVDMQNQPFRLANGKLLFRPGGHGALIENLNDVDADVIFIKNIDNISHRNNLESNAFYKKALAGYLLEIQEKTFELIQALQNNPSQEILDKAAHFLQDSLNVDQDLEDAQKMIHHLNKPIRVCGMVKNEGEPGGGPYWMVNGKGNTSLQIVEKSQIDLNNPEQASILTDATHFNPVDLVCGVKNYQGEKFNLLEYVNPDRGFITEKSVEGKALKALELPGLWNGAMEYWNTLFVEVPSSTFCPVKSVNDLLKPLHVSGQHL</sequence>
<keyword evidence="3" id="KW-1185">Reference proteome</keyword>
<feature type="domain" description="DUF4301" evidence="1">
    <location>
        <begin position="10"/>
        <end position="504"/>
    </location>
</feature>
<proteinExistence type="predicted"/>
<dbReference type="EMBL" id="BMGM01000001">
    <property type="protein sequence ID" value="GGE26058.1"/>
    <property type="molecule type" value="Genomic_DNA"/>
</dbReference>
<evidence type="ECO:0000259" key="1">
    <source>
        <dbReference type="Pfam" id="PF14134"/>
    </source>
</evidence>
<dbReference type="InterPro" id="IPR029044">
    <property type="entry name" value="Nucleotide-diphossugar_trans"/>
</dbReference>
<comment type="caution">
    <text evidence="2">The sequence shown here is derived from an EMBL/GenBank/DDBJ whole genome shotgun (WGS) entry which is preliminary data.</text>
</comment>
<dbReference type="Pfam" id="PF14134">
    <property type="entry name" value="DUF4301"/>
    <property type="match status" value="1"/>
</dbReference>
<reference evidence="3" key="1">
    <citation type="journal article" date="2019" name="Int. J. Syst. Evol. Microbiol.">
        <title>The Global Catalogue of Microorganisms (GCM) 10K type strain sequencing project: providing services to taxonomists for standard genome sequencing and annotation.</title>
        <authorList>
            <consortium name="The Broad Institute Genomics Platform"/>
            <consortium name="The Broad Institute Genome Sequencing Center for Infectious Disease"/>
            <person name="Wu L."/>
            <person name="Ma J."/>
        </authorList>
    </citation>
    <scope>NUCLEOTIDE SEQUENCE [LARGE SCALE GENOMIC DNA]</scope>
    <source>
        <strain evidence="3">CGMCC 1.12931</strain>
    </source>
</reference>
<dbReference type="InterPro" id="IPR025393">
    <property type="entry name" value="DUF4301"/>
</dbReference>
<gene>
    <name evidence="2" type="ORF">GCM10010832_03470</name>
</gene>
<organism evidence="2 3">
    <name type="scientific">Psychroflexus planctonicus</name>
    <dbReference type="NCBI Taxonomy" id="1526575"/>
    <lineage>
        <taxon>Bacteria</taxon>
        <taxon>Pseudomonadati</taxon>
        <taxon>Bacteroidota</taxon>
        <taxon>Flavobacteriia</taxon>
        <taxon>Flavobacteriales</taxon>
        <taxon>Flavobacteriaceae</taxon>
        <taxon>Psychroflexus</taxon>
    </lineage>
</organism>
<accession>A0ABQ1SBT0</accession>
<dbReference type="SUPFAM" id="SSF53448">
    <property type="entry name" value="Nucleotide-diphospho-sugar transferases"/>
    <property type="match status" value="1"/>
</dbReference>
<evidence type="ECO:0000313" key="2">
    <source>
        <dbReference type="EMBL" id="GGE26058.1"/>
    </source>
</evidence>
<evidence type="ECO:0000313" key="3">
    <source>
        <dbReference type="Proteomes" id="UP000599179"/>
    </source>
</evidence>
<protein>
    <recommendedName>
        <fullName evidence="1">DUF4301 domain-containing protein</fullName>
    </recommendedName>
</protein>